<dbReference type="GO" id="GO:0008528">
    <property type="term" value="F:G protein-coupled peptide receptor activity"/>
    <property type="evidence" value="ECO:0007669"/>
    <property type="project" value="InterPro"/>
</dbReference>
<keyword evidence="3 5" id="KW-1133">Transmembrane helix</keyword>
<feature type="transmembrane region" description="Helical" evidence="5">
    <location>
        <begin position="47"/>
        <end position="69"/>
    </location>
</feature>
<dbReference type="Proteomes" id="UP000095282">
    <property type="component" value="Unplaced"/>
</dbReference>
<dbReference type="PANTHER" id="PTHR46846">
    <property type="entry name" value="SERPENTINE RECEPTOR, CLASS W-RELATED"/>
    <property type="match status" value="1"/>
</dbReference>
<feature type="transmembrane region" description="Helical" evidence="5">
    <location>
        <begin position="458"/>
        <end position="478"/>
    </location>
</feature>
<evidence type="ECO:0000259" key="6">
    <source>
        <dbReference type="PROSITE" id="PS50262"/>
    </source>
</evidence>
<feature type="transmembrane region" description="Helical" evidence="5">
    <location>
        <begin position="391"/>
        <end position="413"/>
    </location>
</feature>
<feature type="transmembrane region" description="Helical" evidence="5">
    <location>
        <begin position="559"/>
        <end position="578"/>
    </location>
</feature>
<keyword evidence="4 5" id="KW-0472">Membrane</keyword>
<dbReference type="WBParaSite" id="Csp11.Scaffold629.g8408.t4">
    <property type="protein sequence ID" value="Csp11.Scaffold629.g8408.t4"/>
    <property type="gene ID" value="Csp11.Scaffold629.g8408"/>
</dbReference>
<protein>
    <submittedName>
        <fullName evidence="8">G_PROTEIN_RECEP_F1_2 domain-containing protein</fullName>
    </submittedName>
</protein>
<dbReference type="InterPro" id="IPR017452">
    <property type="entry name" value="GPCR_Rhodpsn_7TM"/>
</dbReference>
<proteinExistence type="predicted"/>
<feature type="transmembrane region" description="Helical" evidence="5">
    <location>
        <begin position="364"/>
        <end position="382"/>
    </location>
</feature>
<feature type="transmembrane region" description="Helical" evidence="5">
    <location>
        <begin position="20"/>
        <end position="38"/>
    </location>
</feature>
<dbReference type="GO" id="GO:0016020">
    <property type="term" value="C:membrane"/>
    <property type="evidence" value="ECO:0007669"/>
    <property type="project" value="UniProtKB-SubCell"/>
</dbReference>
<evidence type="ECO:0000313" key="8">
    <source>
        <dbReference type="WBParaSite" id="Csp11.Scaffold629.g8408.t4"/>
    </source>
</evidence>
<feature type="transmembrane region" description="Helical" evidence="5">
    <location>
        <begin position="598"/>
        <end position="620"/>
    </location>
</feature>
<evidence type="ECO:0000313" key="7">
    <source>
        <dbReference type="Proteomes" id="UP000095282"/>
    </source>
</evidence>
<dbReference type="SUPFAM" id="SSF81321">
    <property type="entry name" value="Family A G protein-coupled receptor-like"/>
    <property type="match status" value="2"/>
</dbReference>
<reference evidence="8" key="1">
    <citation type="submission" date="2016-11" db="UniProtKB">
        <authorList>
            <consortium name="WormBaseParasite"/>
        </authorList>
    </citation>
    <scope>IDENTIFICATION</scope>
</reference>
<evidence type="ECO:0000256" key="1">
    <source>
        <dbReference type="ARBA" id="ARBA00004370"/>
    </source>
</evidence>
<evidence type="ECO:0000256" key="2">
    <source>
        <dbReference type="ARBA" id="ARBA00022692"/>
    </source>
</evidence>
<comment type="subcellular location">
    <subcellularLocation>
        <location evidence="1">Membrane</location>
    </subcellularLocation>
</comment>
<dbReference type="InterPro" id="IPR019427">
    <property type="entry name" value="7TM_GPCR_serpentine_rcpt_Srw"/>
</dbReference>
<dbReference type="PROSITE" id="PS50262">
    <property type="entry name" value="G_PROTEIN_RECEP_F1_2"/>
    <property type="match status" value="2"/>
</dbReference>
<sequence length="718" mass="84259">MVKFSFFYDNLFSKTENINTTLHIATVIVNLFHLLILFQKSLRSSSIFILMIGICLSDILAFTVILSGFGGKFWNFEWLRGKYFDDAKCLPANYTLMNPYSILETTVTRSTRPISIWLAILMALIRTLSIIFPMSNRIQKLTTPRITVAMALGITVFWIVFYSWEMIFLKIWWFPDHIDLKNCRFPERAIKNKFYVLALHRDHDEAWTGPFIIQDYQVRLLPVFIYPLLTVSLLIELWRIRKRRNKKLEGNTTKLTLFMTLSFMLSEGVTGFWEYPEYFPLSKEAKEFFGIYQMTFSDYTDSTFALLTCLRPFNALSHFFVCILMSTQYRDTVAGFLSYSAKMLEEDYVVLYNLLFSKTDHIKSALELSTVIVNLFHLLILFQKPLRSSSIFILMIGICLSDILSFTVNLSGFNEAIWDFEWLRGTYFNSLTCLTPNYTLMSPYSILETTVTHSTRPISISLAILMALIRTLSIIFPMSNRIQKLTTPRITAAMALGITVFWIIYYSWELVFLKIWWFPDHLDFKACFFPKAALNSKFYVLVLHKDYVQYTANRDQREYLVRLLPVFIYPLLTVSLLIELWRIRKRRNKKLDKNITRLTLFMTIGFMLSEGLPGIGQYPMRIVLSRQQQEFFETTDEVFRYFVDSTFLLFNFIRPFNALSHFFVCILMSTQYRDTVAGLFCRCKVKENRKFWKPLFRSSNAKVLSIQSVSNVSIVTKL</sequence>
<keyword evidence="7" id="KW-1185">Reference proteome</keyword>
<feature type="transmembrane region" description="Helical" evidence="5">
    <location>
        <begin position="114"/>
        <end position="134"/>
    </location>
</feature>
<feature type="transmembrane region" description="Helical" evidence="5">
    <location>
        <begin position="216"/>
        <end position="235"/>
    </location>
</feature>
<feature type="transmembrane region" description="Helical" evidence="5">
    <location>
        <begin position="490"/>
        <end position="508"/>
    </location>
</feature>
<feature type="domain" description="G-protein coupled receptors family 1 profile" evidence="6">
    <location>
        <begin position="29"/>
        <end position="265"/>
    </location>
</feature>
<accession>A0A1I7UE50</accession>
<evidence type="ECO:0000256" key="3">
    <source>
        <dbReference type="ARBA" id="ARBA00022989"/>
    </source>
</evidence>
<dbReference type="Gene3D" id="1.20.1070.10">
    <property type="entry name" value="Rhodopsin 7-helix transmembrane proteins"/>
    <property type="match status" value="2"/>
</dbReference>
<keyword evidence="2 5" id="KW-0812">Transmembrane</keyword>
<evidence type="ECO:0000256" key="5">
    <source>
        <dbReference type="SAM" id="Phobius"/>
    </source>
</evidence>
<feature type="transmembrane region" description="Helical" evidence="5">
    <location>
        <begin position="146"/>
        <end position="164"/>
    </location>
</feature>
<dbReference type="PANTHER" id="PTHR46846:SF2">
    <property type="entry name" value="G-PROTEIN COUPLED RECEPTORS FAMILY 1 PROFILE DOMAIN-CONTAINING PROTEIN"/>
    <property type="match status" value="1"/>
</dbReference>
<name>A0A1I7UE50_9PELO</name>
<feature type="domain" description="G-protein coupled receptors family 1 profile" evidence="6">
    <location>
        <begin position="373"/>
        <end position="608"/>
    </location>
</feature>
<dbReference type="Pfam" id="PF10324">
    <property type="entry name" value="7TM_GPCR_Srw"/>
    <property type="match status" value="2"/>
</dbReference>
<evidence type="ECO:0000256" key="4">
    <source>
        <dbReference type="ARBA" id="ARBA00023136"/>
    </source>
</evidence>
<dbReference type="AlphaFoldDB" id="A0A1I7UE50"/>
<organism evidence="7 8">
    <name type="scientific">Caenorhabditis tropicalis</name>
    <dbReference type="NCBI Taxonomy" id="1561998"/>
    <lineage>
        <taxon>Eukaryota</taxon>
        <taxon>Metazoa</taxon>
        <taxon>Ecdysozoa</taxon>
        <taxon>Nematoda</taxon>
        <taxon>Chromadorea</taxon>
        <taxon>Rhabditida</taxon>
        <taxon>Rhabditina</taxon>
        <taxon>Rhabditomorpha</taxon>
        <taxon>Rhabditoidea</taxon>
        <taxon>Rhabditidae</taxon>
        <taxon>Peloderinae</taxon>
        <taxon>Caenorhabditis</taxon>
    </lineage>
</organism>